<protein>
    <submittedName>
        <fullName evidence="1">Uncharacterized protein</fullName>
    </submittedName>
</protein>
<accession>A0A318QBV5</accession>
<dbReference type="Proteomes" id="UP000247609">
    <property type="component" value="Unassembled WGS sequence"/>
</dbReference>
<organism evidence="1 2">
    <name type="scientific">Novacetimonas pomaceti</name>
    <dbReference type="NCBI Taxonomy" id="2021998"/>
    <lineage>
        <taxon>Bacteria</taxon>
        <taxon>Pseudomonadati</taxon>
        <taxon>Pseudomonadota</taxon>
        <taxon>Alphaproteobacteria</taxon>
        <taxon>Acetobacterales</taxon>
        <taxon>Acetobacteraceae</taxon>
        <taxon>Novacetimonas</taxon>
    </lineage>
</organism>
<comment type="caution">
    <text evidence="1">The sequence shown here is derived from an EMBL/GenBank/DDBJ whole genome shotgun (WGS) entry which is preliminary data.</text>
</comment>
<evidence type="ECO:0000313" key="2">
    <source>
        <dbReference type="Proteomes" id="UP000247609"/>
    </source>
</evidence>
<name>A0A318QBV5_9PROT</name>
<evidence type="ECO:0000313" key="1">
    <source>
        <dbReference type="EMBL" id="PYD75314.1"/>
    </source>
</evidence>
<dbReference type="RefSeq" id="WP_110530781.1">
    <property type="nucleotide sequence ID" value="NZ_JAHRDT010000004.1"/>
</dbReference>
<gene>
    <name evidence="1" type="ORF">CFR71_09945</name>
</gene>
<proteinExistence type="predicted"/>
<dbReference type="AlphaFoldDB" id="A0A318QBV5"/>
<reference evidence="1 2" key="1">
    <citation type="submission" date="2017-07" db="EMBL/GenBank/DDBJ databases">
        <title>A draft genome sequence of Komagataeibacter sp. T5K1.</title>
        <authorList>
            <person name="Skraban J."/>
            <person name="Cleenwerck I."/>
            <person name="Vandamme P."/>
            <person name="Trcek J."/>
        </authorList>
    </citation>
    <scope>NUCLEOTIDE SEQUENCE [LARGE SCALE GENOMIC DNA]</scope>
    <source>
        <strain evidence="1 2">T5K1</strain>
    </source>
</reference>
<dbReference type="EMBL" id="NOXG01000011">
    <property type="protein sequence ID" value="PYD75314.1"/>
    <property type="molecule type" value="Genomic_DNA"/>
</dbReference>
<sequence>MREPNNERTKSWTEDPYFTDALDALIEKRERGLRFITLDMEAISEVISNCDGPAYRLLDAMVNIKETEGYHGMRGAPRVLLATLYRLAEISKTV</sequence>